<reference evidence="2 3" key="1">
    <citation type="submission" date="2013-07" db="EMBL/GenBank/DDBJ databases">
        <title>Comparative Genomic and Metabolomic Analysis of Twelve Strains of Pseudoalteromonas luteoviolacea.</title>
        <authorList>
            <person name="Vynne N.G."/>
            <person name="Mansson M."/>
            <person name="Gram L."/>
        </authorList>
    </citation>
    <scope>NUCLEOTIDE SEQUENCE [LARGE SCALE GENOMIC DNA]</scope>
    <source>
        <strain evidence="2 3">S4060-1</strain>
    </source>
</reference>
<evidence type="ECO:0000313" key="2">
    <source>
        <dbReference type="EMBL" id="KZN61227.1"/>
    </source>
</evidence>
<dbReference type="PATRIC" id="fig|1365257.3.peg.4107"/>
<keyword evidence="1" id="KW-0812">Transmembrane</keyword>
<accession>A0A162BFC5</accession>
<gene>
    <name evidence="2" type="ORF">N478_03980</name>
</gene>
<dbReference type="EMBL" id="AUXX01000045">
    <property type="protein sequence ID" value="KZN61227.1"/>
    <property type="molecule type" value="Genomic_DNA"/>
</dbReference>
<proteinExistence type="predicted"/>
<keyword evidence="1" id="KW-1133">Transmembrane helix</keyword>
<evidence type="ECO:0000313" key="3">
    <source>
        <dbReference type="Proteomes" id="UP000076661"/>
    </source>
</evidence>
<feature type="transmembrane region" description="Helical" evidence="1">
    <location>
        <begin position="25"/>
        <end position="44"/>
    </location>
</feature>
<sequence length="334" mass="38475">MLIYHAHSLCLTRNCVAEVYVKKSLLCFIVAVLVIAFLVVFDYADSEFVEHVTNIQSPIKEQHEASHHNQDRFEQFEPIYDGERVGELVKYLADADIKELKPLIESFWQTCSLRSECDELLMELQNQLSFSKYRLIAEYPAKQREFNQLTESEDFNTSTVEKVERIKNIYMQVWGDIAAELFHEAFSFYDARATLAELTAMGNKLEQREFLAQLKALGQQGKVPSSKNEQYSIAIELLGANMNPSEFSNLKSQLAQHYFSPVKANAVLARQSQVVEQQKTVKSYQHALNEKKAALRTLRATELSHLSEQQWQSHYAAEVKAFRKMFFGELNAPR</sequence>
<dbReference type="Proteomes" id="UP000076661">
    <property type="component" value="Unassembled WGS sequence"/>
</dbReference>
<dbReference type="AlphaFoldDB" id="A0A162BFC5"/>
<keyword evidence="1" id="KW-0472">Membrane</keyword>
<evidence type="ECO:0000256" key="1">
    <source>
        <dbReference type="SAM" id="Phobius"/>
    </source>
</evidence>
<evidence type="ECO:0008006" key="4">
    <source>
        <dbReference type="Google" id="ProtNLM"/>
    </source>
</evidence>
<comment type="caution">
    <text evidence="2">The sequence shown here is derived from an EMBL/GenBank/DDBJ whole genome shotgun (WGS) entry which is preliminary data.</text>
</comment>
<name>A0A162BFC5_9GAMM</name>
<protein>
    <recommendedName>
        <fullName evidence="4">Lipase modulator</fullName>
    </recommendedName>
</protein>
<organism evidence="2 3">
    <name type="scientific">Pseudoalteromonas luteoviolacea S4060-1</name>
    <dbReference type="NCBI Taxonomy" id="1365257"/>
    <lineage>
        <taxon>Bacteria</taxon>
        <taxon>Pseudomonadati</taxon>
        <taxon>Pseudomonadota</taxon>
        <taxon>Gammaproteobacteria</taxon>
        <taxon>Alteromonadales</taxon>
        <taxon>Pseudoalteromonadaceae</taxon>
        <taxon>Pseudoalteromonas</taxon>
    </lineage>
</organism>